<evidence type="ECO:0008006" key="3">
    <source>
        <dbReference type="Google" id="ProtNLM"/>
    </source>
</evidence>
<dbReference type="EMBL" id="MHUW01000016">
    <property type="protein sequence ID" value="OHA83512.1"/>
    <property type="molecule type" value="Genomic_DNA"/>
</dbReference>
<dbReference type="InterPro" id="IPR011055">
    <property type="entry name" value="Dup_hybrid_motif"/>
</dbReference>
<comment type="caution">
    <text evidence="1">The sequence shown here is derived from an EMBL/GenBank/DDBJ whole genome shotgun (WGS) entry which is preliminary data.</text>
</comment>
<protein>
    <recommendedName>
        <fullName evidence="3">Peptidase M23 domain-containing protein</fullName>
    </recommendedName>
</protein>
<organism evidence="1 2">
    <name type="scientific">Candidatus Yonathbacteria bacterium RIFCSPLOWO2_01_FULL_47_33b</name>
    <dbReference type="NCBI Taxonomy" id="1802727"/>
    <lineage>
        <taxon>Bacteria</taxon>
        <taxon>Candidatus Yonathiibacteriota</taxon>
    </lineage>
</organism>
<name>A0A1G2SFN3_9BACT</name>
<dbReference type="Proteomes" id="UP000177987">
    <property type="component" value="Unassembled WGS sequence"/>
</dbReference>
<proteinExistence type="predicted"/>
<evidence type="ECO:0000313" key="2">
    <source>
        <dbReference type="Proteomes" id="UP000177987"/>
    </source>
</evidence>
<dbReference type="Gene3D" id="2.70.70.10">
    <property type="entry name" value="Glucose Permease (Domain IIA)"/>
    <property type="match status" value="1"/>
</dbReference>
<evidence type="ECO:0000313" key="1">
    <source>
        <dbReference type="EMBL" id="OHA83512.1"/>
    </source>
</evidence>
<dbReference type="AlphaFoldDB" id="A0A1G2SFN3"/>
<reference evidence="1 2" key="1">
    <citation type="journal article" date="2016" name="Nat. Commun.">
        <title>Thousands of microbial genomes shed light on interconnected biogeochemical processes in an aquifer system.</title>
        <authorList>
            <person name="Anantharaman K."/>
            <person name="Brown C.T."/>
            <person name="Hug L.A."/>
            <person name="Sharon I."/>
            <person name="Castelle C.J."/>
            <person name="Probst A.J."/>
            <person name="Thomas B.C."/>
            <person name="Singh A."/>
            <person name="Wilkins M.J."/>
            <person name="Karaoz U."/>
            <person name="Brodie E.L."/>
            <person name="Williams K.H."/>
            <person name="Hubbard S.S."/>
            <person name="Banfield J.F."/>
        </authorList>
    </citation>
    <scope>NUCLEOTIDE SEQUENCE [LARGE SCALE GENOMIC DNA]</scope>
</reference>
<accession>A0A1G2SFN3</accession>
<dbReference type="STRING" id="1802727.A2937_00175"/>
<dbReference type="SUPFAM" id="SSF51261">
    <property type="entry name" value="Duplicated hybrid motif"/>
    <property type="match status" value="1"/>
</dbReference>
<dbReference type="CDD" id="cd12797">
    <property type="entry name" value="M23_peptidase"/>
    <property type="match status" value="1"/>
</dbReference>
<sequence length="391" mass="44027">MVLALGCSAALAGTAGKFQPPYNENEVWTPACGQGNGYKQDQYHMQLNPDFTKYHLGEDWNGVCGGSTDLDAPLVAIADGQVTYLDAVDDSTKGKQLYIRYSFPYAKEAGGLVTFDSAYLHLNGFATGITWTSGVPNSGSIVTQGQPVAYIGGTGGWIPHLHWEAQWDLNIPLTTNPYQNPLIKSQALQYRAPSLIVDDRRDSVDYTLPADGFWYTFTMTGNAPSSTTYVEYQGQKKTLKQAIAAGWIDAEGVIFDSAGSWYYYLDVDANFFENGKQYGFKPLLAGVTYHILVPRNNFQKDRARIDMLHAVENDARFVYVKMDVSNPYEYDPNWDPAWDLHKMAFQLADGRIAYVNQITYKANRLIRNTSYYDPDLGQWTAWKWVDWNQLY</sequence>
<gene>
    <name evidence="1" type="ORF">A2937_00175</name>
</gene>